<proteinExistence type="predicted"/>
<protein>
    <recommendedName>
        <fullName evidence="1">N-acetyltransferase domain-containing protein</fullName>
    </recommendedName>
</protein>
<evidence type="ECO:0000313" key="3">
    <source>
        <dbReference type="Proteomes" id="UP001058273"/>
    </source>
</evidence>
<dbReference type="SUPFAM" id="SSF55729">
    <property type="entry name" value="Acyl-CoA N-acyltransferases (Nat)"/>
    <property type="match status" value="1"/>
</dbReference>
<gene>
    <name evidence="2" type="ORF">G314FT_18110</name>
</gene>
<dbReference type="EMBL" id="CP102451">
    <property type="protein sequence ID" value="UUV99648.1"/>
    <property type="molecule type" value="Genomic_DNA"/>
</dbReference>
<name>A0ABY5P1F4_9ENTE</name>
<evidence type="ECO:0000313" key="2">
    <source>
        <dbReference type="EMBL" id="UUV99648.1"/>
    </source>
</evidence>
<evidence type="ECO:0000259" key="1">
    <source>
        <dbReference type="Pfam" id="PF13302"/>
    </source>
</evidence>
<sequence>MEKSQNLILIEHTIMETKRCLLRKITLLDIEDMYDYRSDESVTKYTRFTTHKSKEETREVIANSFIPERLTKWGIELKQTKKLIGTID</sequence>
<organism evidence="2 3">
    <name type="scientific">Vagococcus luciliae</name>
    <dbReference type="NCBI Taxonomy" id="2920380"/>
    <lineage>
        <taxon>Bacteria</taxon>
        <taxon>Bacillati</taxon>
        <taxon>Bacillota</taxon>
        <taxon>Bacilli</taxon>
        <taxon>Lactobacillales</taxon>
        <taxon>Enterococcaceae</taxon>
        <taxon>Vagococcus</taxon>
    </lineage>
</organism>
<dbReference type="Pfam" id="PF13302">
    <property type="entry name" value="Acetyltransf_3"/>
    <property type="match status" value="1"/>
</dbReference>
<dbReference type="Proteomes" id="UP001058273">
    <property type="component" value="Chromosome"/>
</dbReference>
<dbReference type="InterPro" id="IPR016181">
    <property type="entry name" value="Acyl_CoA_acyltransferase"/>
</dbReference>
<accession>A0ABY5P1F4</accession>
<reference evidence="2" key="2">
    <citation type="submission" date="2022-08" db="EMBL/GenBank/DDBJ databases">
        <authorList>
            <person name="Poehlein A."/>
            <person name="Guzman J."/>
            <person name="Daniel R."/>
            <person name="Vilcinskas A."/>
        </authorList>
    </citation>
    <scope>NUCLEOTIDE SEQUENCE</scope>
    <source>
        <strain evidence="2">G314FT</strain>
    </source>
</reference>
<feature type="domain" description="N-acetyltransferase" evidence="1">
    <location>
        <begin position="19"/>
        <end position="87"/>
    </location>
</feature>
<dbReference type="InterPro" id="IPR000182">
    <property type="entry name" value="GNAT_dom"/>
</dbReference>
<keyword evidence="3" id="KW-1185">Reference proteome</keyword>
<reference evidence="2" key="1">
    <citation type="submission" date="2022-08" db="EMBL/GenBank/DDBJ databases">
        <title>Genome sequence of Vagococcus luciliae DSM 112651.</title>
        <authorList>
            <person name="Juan G."/>
            <person name="Anja P."/>
            <person name="Rolf D."/>
            <person name="Kampfer P."/>
            <person name="Vilcinskas A."/>
        </authorList>
    </citation>
    <scope>NUCLEOTIDE SEQUENCE</scope>
    <source>
        <strain evidence="2">G314FT</strain>
    </source>
</reference>
<dbReference type="Gene3D" id="3.40.630.30">
    <property type="match status" value="1"/>
</dbReference>